<dbReference type="PRINTS" id="PR00081">
    <property type="entry name" value="GDHRDH"/>
</dbReference>
<accession>A0ABY5YYL6</accession>
<evidence type="ECO:0000313" key="3">
    <source>
        <dbReference type="EMBL" id="UWZ34486.1"/>
    </source>
</evidence>
<dbReference type="InterPro" id="IPR051122">
    <property type="entry name" value="SDR_DHRS6-like"/>
</dbReference>
<dbReference type="SUPFAM" id="SSF51735">
    <property type="entry name" value="NAD(P)-binding Rossmann-fold domains"/>
    <property type="match status" value="1"/>
</dbReference>
<dbReference type="InterPro" id="IPR036291">
    <property type="entry name" value="NAD(P)-bd_dom_sf"/>
</dbReference>
<name>A0ABY5YYL6_9ACTN</name>
<sequence>MGRAVAERLADDGAEVYVTDLDGAAAQEVADAIRAKQGRAHAVALDVTDLESLRGVFGSIRETHGKLHILHNHVGIPGAGGLTEVTEDQFALAVDVNMKSAWFGTSLAWDLLQNADGRASVIYTASTSAIVGSPFSPLYSFTKGALPSLARSIALAGAAVGIRANTICPGPTDTPMLSGFFNRSGTDDVDAKVAAFLKGVPAGRLATAEDVAGVVSFLASDDASFVTGATVAIDGGLTIS</sequence>
<evidence type="ECO:0000256" key="1">
    <source>
        <dbReference type="ARBA" id="ARBA00006484"/>
    </source>
</evidence>
<dbReference type="Gene3D" id="3.40.50.720">
    <property type="entry name" value="NAD(P)-binding Rossmann-like Domain"/>
    <property type="match status" value="1"/>
</dbReference>
<dbReference type="Proteomes" id="UP001058271">
    <property type="component" value="Chromosome"/>
</dbReference>
<dbReference type="PANTHER" id="PTHR43477">
    <property type="entry name" value="DIHYDROANTICAPSIN 7-DEHYDROGENASE"/>
    <property type="match status" value="1"/>
</dbReference>
<dbReference type="InterPro" id="IPR002347">
    <property type="entry name" value="SDR_fam"/>
</dbReference>
<dbReference type="CDD" id="cd05233">
    <property type="entry name" value="SDR_c"/>
    <property type="match status" value="1"/>
</dbReference>
<organism evidence="3 4">
    <name type="scientific">Dactylosporangium roseum</name>
    <dbReference type="NCBI Taxonomy" id="47989"/>
    <lineage>
        <taxon>Bacteria</taxon>
        <taxon>Bacillati</taxon>
        <taxon>Actinomycetota</taxon>
        <taxon>Actinomycetes</taxon>
        <taxon>Micromonosporales</taxon>
        <taxon>Micromonosporaceae</taxon>
        <taxon>Dactylosporangium</taxon>
    </lineage>
</organism>
<keyword evidence="4" id="KW-1185">Reference proteome</keyword>
<keyword evidence="2" id="KW-0560">Oxidoreductase</keyword>
<dbReference type="EMBL" id="CP073721">
    <property type="protein sequence ID" value="UWZ34486.1"/>
    <property type="molecule type" value="Genomic_DNA"/>
</dbReference>
<dbReference type="PANTHER" id="PTHR43477:SF1">
    <property type="entry name" value="DIHYDROANTICAPSIN 7-DEHYDROGENASE"/>
    <property type="match status" value="1"/>
</dbReference>
<dbReference type="Pfam" id="PF13561">
    <property type="entry name" value="adh_short_C2"/>
    <property type="match status" value="1"/>
</dbReference>
<gene>
    <name evidence="3" type="ORF">Drose_25055</name>
</gene>
<dbReference type="RefSeq" id="WP_260723805.1">
    <property type="nucleotide sequence ID" value="NZ_CP073721.1"/>
</dbReference>
<comment type="similarity">
    <text evidence="1">Belongs to the short-chain dehydrogenases/reductases (SDR) family.</text>
</comment>
<protein>
    <submittedName>
        <fullName evidence="3">SDR family oxidoreductase</fullName>
    </submittedName>
</protein>
<reference evidence="3" key="1">
    <citation type="submission" date="2021-04" db="EMBL/GenBank/DDBJ databases">
        <title>Biosynthetic gene clusters of Dactylosporangioum roseum.</title>
        <authorList>
            <person name="Hartkoorn R.C."/>
            <person name="Beaudoing E."/>
            <person name="Hot D."/>
            <person name="Moureu S."/>
        </authorList>
    </citation>
    <scope>NUCLEOTIDE SEQUENCE</scope>
    <source>
        <strain evidence="3">NRRL B-16295</strain>
    </source>
</reference>
<proteinExistence type="inferred from homology"/>
<evidence type="ECO:0000256" key="2">
    <source>
        <dbReference type="ARBA" id="ARBA00023002"/>
    </source>
</evidence>
<evidence type="ECO:0000313" key="4">
    <source>
        <dbReference type="Proteomes" id="UP001058271"/>
    </source>
</evidence>